<keyword evidence="1" id="KW-0540">Nuclease</keyword>
<feature type="domain" description="PD-(D/E)XK endonuclease-like" evidence="6">
    <location>
        <begin position="700"/>
        <end position="974"/>
    </location>
</feature>
<dbReference type="SUPFAM" id="SSF52540">
    <property type="entry name" value="P-loop containing nucleoside triphosphate hydrolases"/>
    <property type="match status" value="1"/>
</dbReference>
<evidence type="ECO:0000313" key="7">
    <source>
        <dbReference type="EMBL" id="GAA1941620.1"/>
    </source>
</evidence>
<dbReference type="Gene3D" id="3.90.320.10">
    <property type="match status" value="1"/>
</dbReference>
<name>A0ABN2Q1Q2_9MICO</name>
<accession>A0ABN2Q1Q2</accession>
<dbReference type="InterPro" id="IPR011604">
    <property type="entry name" value="PDDEXK-like_dom_sf"/>
</dbReference>
<dbReference type="EMBL" id="BAAAOF010000009">
    <property type="protein sequence ID" value="GAA1941620.1"/>
    <property type="molecule type" value="Genomic_DNA"/>
</dbReference>
<organism evidence="7 8">
    <name type="scientific">Microbacterium aoyamense</name>
    <dbReference type="NCBI Taxonomy" id="344166"/>
    <lineage>
        <taxon>Bacteria</taxon>
        <taxon>Bacillati</taxon>
        <taxon>Actinomycetota</taxon>
        <taxon>Actinomycetes</taxon>
        <taxon>Micrococcales</taxon>
        <taxon>Microbacteriaceae</taxon>
        <taxon>Microbacterium</taxon>
    </lineage>
</organism>
<dbReference type="Proteomes" id="UP001501343">
    <property type="component" value="Unassembled WGS sequence"/>
</dbReference>
<dbReference type="RefSeq" id="WP_248151783.1">
    <property type="nucleotide sequence ID" value="NZ_BAAAOF010000009.1"/>
</dbReference>
<keyword evidence="8" id="KW-1185">Reference proteome</keyword>
<evidence type="ECO:0000259" key="6">
    <source>
        <dbReference type="Pfam" id="PF12705"/>
    </source>
</evidence>
<reference evidence="7 8" key="1">
    <citation type="journal article" date="2019" name="Int. J. Syst. Evol. Microbiol.">
        <title>The Global Catalogue of Microorganisms (GCM) 10K type strain sequencing project: providing services to taxonomists for standard genome sequencing and annotation.</title>
        <authorList>
            <consortium name="The Broad Institute Genomics Platform"/>
            <consortium name="The Broad Institute Genome Sequencing Center for Infectious Disease"/>
            <person name="Wu L."/>
            <person name="Ma J."/>
        </authorList>
    </citation>
    <scope>NUCLEOTIDE SEQUENCE [LARGE SCALE GENOMIC DNA]</scope>
    <source>
        <strain evidence="7 8">JCM 14900</strain>
    </source>
</reference>
<proteinExistence type="predicted"/>
<keyword evidence="2" id="KW-0227">DNA damage</keyword>
<dbReference type="Gene3D" id="3.40.50.300">
    <property type="entry name" value="P-loop containing nucleotide triphosphate hydrolases"/>
    <property type="match status" value="1"/>
</dbReference>
<gene>
    <name evidence="7" type="ORF">GCM10009775_36750</name>
</gene>
<comment type="caution">
    <text evidence="7">The sequence shown here is derived from an EMBL/GenBank/DDBJ whole genome shotgun (WGS) entry which is preliminary data.</text>
</comment>
<protein>
    <recommendedName>
        <fullName evidence="6">PD-(D/E)XK endonuclease-like domain-containing protein</fullName>
    </recommendedName>
</protein>
<keyword evidence="4" id="KW-0378">Hydrolase</keyword>
<keyword evidence="5" id="KW-0234">DNA repair</keyword>
<evidence type="ECO:0000256" key="2">
    <source>
        <dbReference type="ARBA" id="ARBA00022763"/>
    </source>
</evidence>
<evidence type="ECO:0000256" key="4">
    <source>
        <dbReference type="ARBA" id="ARBA00022839"/>
    </source>
</evidence>
<dbReference type="InterPro" id="IPR038726">
    <property type="entry name" value="PDDEXK_AddAB-type"/>
</dbReference>
<keyword evidence="3" id="KW-0547">Nucleotide-binding</keyword>
<evidence type="ECO:0000256" key="5">
    <source>
        <dbReference type="ARBA" id="ARBA00023204"/>
    </source>
</evidence>
<evidence type="ECO:0000256" key="3">
    <source>
        <dbReference type="ARBA" id="ARBA00022806"/>
    </source>
</evidence>
<dbReference type="InterPro" id="IPR027417">
    <property type="entry name" value="P-loop_NTPase"/>
</dbReference>
<evidence type="ECO:0000313" key="8">
    <source>
        <dbReference type="Proteomes" id="UP001501343"/>
    </source>
</evidence>
<evidence type="ECO:0000256" key="1">
    <source>
        <dbReference type="ARBA" id="ARBA00022722"/>
    </source>
</evidence>
<sequence length="1015" mass="109906">MQTHMARYGADAVGQLRGLVGEAKANDPLAPVTILARDNIAAITIRRALAQGVGDRRGVAAVEVTTLRRLAEQVLAAGGDTRRPVTTALLTALWRRVLSSDPGCFAAVAEHPSTVRALVRAHRELRECDADALTRIASTSVLGADLVRLHEAVTVEASVGRRDEVAVLADATLRVQAGADLSAVGTIILYLPEEPTPSEYALIAALDEASGLRAVVGVTRNRAVDRDDVADVDAESLANAVVHASDSDDEVRAIVREVRALLARGVPAHRIAVLHPVAVPYARLVHDHLAQVGITTNGPGVRPLRDRAIADAFLTLLSLEPESLRRVAVFDWLGRAPIRLGEGNLPTPRTRWEKLSRRAGVTDGDWSERLADHVAREQARLDADRDNPDASAGGLAYRERSIAEAQELASFIVELRHRLEEGRSLTSWAALSEWALGLLHRYIGRTDARNRLPEEEQRAATAIEVALGAIAELDGLGNADVAGVREILEVDLDARKPRVGRFGDGVFVGPIGSAPSLDVDHVFVLGLSEDLYPGRRSSDPLLPDAVRELVGGALPTASDGIRRQHRAVLAAFSAAAHVTASFPRGDLRRGAERLPSRWLMPTIRSLSGIPALAATKWSEASGLRTVASHWEGVSRAERPATRQEWRLRHLAGRGTLDGDRAVDAAVELIDARRDEAFTRFDGNLNGVAGLPDYADGRALVSPTALEGYAGCAHAFFVERLLGARPLESPEEILSIRAWDLGSIVHEVIDRLTTESADRPDFGEPWTPEHRALMRTIADEVMDDYERRGLTGHPRLWEREREVILRDLELFLDLDDEAHARHGSRIVGSELAFGMKGKPAVHVDVDGGAIGMRGSADRVDQTRDGRLIVTDFKTGSAGGFKDIGTDPVAAGRKLQLPLYAHAAQAAFGEHPVDAGYWFIGRRDRGKRVEVTLDEHLEELYRGALGTLAAGIRDGLFLARPPANDDFLWVQCAYCNPDGVGYGHVRGASERKRTDVVLAKLYTLLDPSVVARDGGAL</sequence>
<keyword evidence="3" id="KW-0347">Helicase</keyword>
<keyword evidence="4" id="KW-0269">Exonuclease</keyword>
<dbReference type="Pfam" id="PF12705">
    <property type="entry name" value="PDDEXK_1"/>
    <property type="match status" value="1"/>
</dbReference>
<keyword evidence="3" id="KW-0067">ATP-binding</keyword>